<name>A0A2N5NJ17_MEDGN</name>
<evidence type="ECO:0000313" key="1">
    <source>
        <dbReference type="EMBL" id="PLT55844.1"/>
    </source>
</evidence>
<reference evidence="1 2" key="1">
    <citation type="journal article" date="2017" name="Genome Med.">
        <title>A novel Ruminococcus gnavus clade enriched in inflammatory bowel disease patients.</title>
        <authorList>
            <person name="Hall A.B."/>
            <person name="Yassour M."/>
            <person name="Sauk J."/>
            <person name="Garner A."/>
            <person name="Jiang X."/>
            <person name="Arthur T."/>
            <person name="Lagoudas G.K."/>
            <person name="Vatanen T."/>
            <person name="Fornelos N."/>
            <person name="Wilson R."/>
            <person name="Bertha M."/>
            <person name="Cohen M."/>
            <person name="Garber J."/>
            <person name="Khalili H."/>
            <person name="Gevers D."/>
            <person name="Ananthakrishnan A.N."/>
            <person name="Kugathasan S."/>
            <person name="Lander E.S."/>
            <person name="Blainey P."/>
            <person name="Vlamakis H."/>
            <person name="Xavier R.J."/>
            <person name="Huttenhower C."/>
        </authorList>
    </citation>
    <scope>NUCLEOTIDE SEQUENCE [LARGE SCALE GENOMIC DNA]</scope>
    <source>
        <strain evidence="1 2">RJX1118</strain>
    </source>
</reference>
<dbReference type="EMBL" id="NIHM01000007">
    <property type="protein sequence ID" value="PLT55844.1"/>
    <property type="molecule type" value="Genomic_DNA"/>
</dbReference>
<protein>
    <recommendedName>
        <fullName evidence="3">DUF4127 family protein</fullName>
    </recommendedName>
</protein>
<comment type="caution">
    <text evidence="1">The sequence shown here is derived from an EMBL/GenBank/DDBJ whole genome shotgun (WGS) entry which is preliminary data.</text>
</comment>
<sequence>MKKKIVLLPLDERPCNMFFPERLFSREDFEIVRPEKLGNKKIPADFNEIKKFLKKECKEADGLILSIDMLLYGGLIPSRIHYETQDTLLQRMQFIQEIRKENPKMLIYAFQVIMRCPNYSSSDEEPDYYEKFGKEIHDAGEAIHRSHLGQEREFSFSKIVEKIDQQCLNDYISRREVNRYMNVETLQYLRQGWIDALVIPQDDSAMYGYAAMDQKCVRDKIEEYDMLDQVLMYPGADEVELTLLARMENVMYGKNPKVYIKYASEKARDLIPLYEGATLSSTLKYHILSAGCQQTESYEQADIILAVTAPADNMEEASNQPSKKPGYYTERNLPEMMEFIKARIREKKIISIADNAYANGGDLVFIHLLDKNKMLMKVSGYAGWNTSANTIGTALAEAVDVLHAGRRRQHNNFLAERYLEDGGYCAVVRKEISNQLPKGMDYFNVKEQSGEVSRMVRQRMEKFVHQVLPSISEEITITKLEMPWRRMFEVDLEVQYRDESVV</sequence>
<dbReference type="RefSeq" id="WP_101879484.1">
    <property type="nucleotide sequence ID" value="NZ_NIHM01000007.1"/>
</dbReference>
<dbReference type="Proteomes" id="UP000234849">
    <property type="component" value="Unassembled WGS sequence"/>
</dbReference>
<accession>A0A2N5NJ17</accession>
<dbReference type="Pfam" id="PF13552">
    <property type="entry name" value="DUF4127"/>
    <property type="match status" value="1"/>
</dbReference>
<evidence type="ECO:0008006" key="3">
    <source>
        <dbReference type="Google" id="ProtNLM"/>
    </source>
</evidence>
<organism evidence="1 2">
    <name type="scientific">Mediterraneibacter gnavus</name>
    <name type="common">Ruminococcus gnavus</name>
    <dbReference type="NCBI Taxonomy" id="33038"/>
    <lineage>
        <taxon>Bacteria</taxon>
        <taxon>Bacillati</taxon>
        <taxon>Bacillota</taxon>
        <taxon>Clostridia</taxon>
        <taxon>Lachnospirales</taxon>
        <taxon>Lachnospiraceae</taxon>
        <taxon>Mediterraneibacter</taxon>
    </lineage>
</organism>
<gene>
    <name evidence="1" type="ORF">CDL18_06595</name>
</gene>
<dbReference type="InterPro" id="IPR025394">
    <property type="entry name" value="DUF4127"/>
</dbReference>
<dbReference type="AlphaFoldDB" id="A0A2N5NJ17"/>
<evidence type="ECO:0000313" key="2">
    <source>
        <dbReference type="Proteomes" id="UP000234849"/>
    </source>
</evidence>
<proteinExistence type="predicted"/>